<name>A0AAW1R9Y1_9CHLO</name>
<evidence type="ECO:0000256" key="1">
    <source>
        <dbReference type="ARBA" id="ARBA00004496"/>
    </source>
</evidence>
<feature type="domain" description="SnoaL-like" evidence="5">
    <location>
        <begin position="107"/>
        <end position="223"/>
    </location>
</feature>
<comment type="caution">
    <text evidence="6">The sequence shown here is derived from an EMBL/GenBank/DDBJ whole genome shotgun (WGS) entry which is preliminary data.</text>
</comment>
<evidence type="ECO:0000259" key="5">
    <source>
        <dbReference type="Pfam" id="PF12680"/>
    </source>
</evidence>
<keyword evidence="2" id="KW-0963">Cytoplasm</keyword>
<dbReference type="InterPro" id="IPR036521">
    <property type="entry name" value="SRP19-like_sf"/>
</dbReference>
<dbReference type="InterPro" id="IPR037401">
    <property type="entry name" value="SnoaL-like"/>
</dbReference>
<dbReference type="Pfam" id="PF01922">
    <property type="entry name" value="SRP19"/>
    <property type="match status" value="1"/>
</dbReference>
<dbReference type="SUPFAM" id="SSF69695">
    <property type="entry name" value="SRP19"/>
    <property type="match status" value="1"/>
</dbReference>
<dbReference type="GO" id="GO:0005786">
    <property type="term" value="C:signal recognition particle, endoplasmic reticulum targeting"/>
    <property type="evidence" value="ECO:0007669"/>
    <property type="project" value="UniProtKB-KW"/>
</dbReference>
<reference evidence="6 7" key="1">
    <citation type="journal article" date="2024" name="Nat. Commun.">
        <title>Phylogenomics reveals the evolutionary origins of lichenization in chlorophyte algae.</title>
        <authorList>
            <person name="Puginier C."/>
            <person name="Libourel C."/>
            <person name="Otte J."/>
            <person name="Skaloud P."/>
            <person name="Haon M."/>
            <person name="Grisel S."/>
            <person name="Petersen M."/>
            <person name="Berrin J.G."/>
            <person name="Delaux P.M."/>
            <person name="Dal Grande F."/>
            <person name="Keller J."/>
        </authorList>
    </citation>
    <scope>NUCLEOTIDE SEQUENCE [LARGE SCALE GENOMIC DNA]</scope>
    <source>
        <strain evidence="6 7">SAG 2043</strain>
    </source>
</reference>
<dbReference type="GO" id="GO:0008312">
    <property type="term" value="F:7S RNA binding"/>
    <property type="evidence" value="ECO:0007669"/>
    <property type="project" value="InterPro"/>
</dbReference>
<dbReference type="Gene3D" id="3.30.56.30">
    <property type="entry name" value="Signal recognition particle, SRP19-like subunit"/>
    <property type="match status" value="1"/>
</dbReference>
<dbReference type="Proteomes" id="UP001489004">
    <property type="component" value="Unassembled WGS sequence"/>
</dbReference>
<evidence type="ECO:0000256" key="4">
    <source>
        <dbReference type="ARBA" id="ARBA00023274"/>
    </source>
</evidence>
<protein>
    <recommendedName>
        <fullName evidence="5">SnoaL-like domain-containing protein</fullName>
    </recommendedName>
</protein>
<evidence type="ECO:0000313" key="6">
    <source>
        <dbReference type="EMBL" id="KAK9830566.1"/>
    </source>
</evidence>
<dbReference type="Gene3D" id="3.10.450.50">
    <property type="match status" value="3"/>
</dbReference>
<dbReference type="InterPro" id="IPR032710">
    <property type="entry name" value="NTF2-like_dom_sf"/>
</dbReference>
<dbReference type="EMBL" id="JALJOR010000001">
    <property type="protein sequence ID" value="KAK9830566.1"/>
    <property type="molecule type" value="Genomic_DNA"/>
</dbReference>
<accession>A0AAW1R9Y1</accession>
<dbReference type="PANTHER" id="PTHR17453:SF0">
    <property type="entry name" value="SIGNAL RECOGNITION PARTICLE 19 KDA PROTEIN"/>
    <property type="match status" value="1"/>
</dbReference>
<keyword evidence="3" id="KW-0733">Signal recognition particle</keyword>
<feature type="domain" description="SnoaL-like" evidence="5">
    <location>
        <begin position="386"/>
        <end position="502"/>
    </location>
</feature>
<keyword evidence="7" id="KW-1185">Reference proteome</keyword>
<organism evidence="6 7">
    <name type="scientific">[Myrmecia] bisecta</name>
    <dbReference type="NCBI Taxonomy" id="41462"/>
    <lineage>
        <taxon>Eukaryota</taxon>
        <taxon>Viridiplantae</taxon>
        <taxon>Chlorophyta</taxon>
        <taxon>core chlorophytes</taxon>
        <taxon>Trebouxiophyceae</taxon>
        <taxon>Trebouxiales</taxon>
        <taxon>Trebouxiaceae</taxon>
        <taxon>Myrmecia</taxon>
    </lineage>
</organism>
<dbReference type="GO" id="GO:0006617">
    <property type="term" value="P:SRP-dependent cotranslational protein targeting to membrane, signal sequence recognition"/>
    <property type="evidence" value="ECO:0007669"/>
    <property type="project" value="TreeGrafter"/>
</dbReference>
<evidence type="ECO:0000313" key="7">
    <source>
        <dbReference type="Proteomes" id="UP001489004"/>
    </source>
</evidence>
<dbReference type="SUPFAM" id="SSF54427">
    <property type="entry name" value="NTF2-like"/>
    <property type="match status" value="3"/>
</dbReference>
<proteinExistence type="predicted"/>
<dbReference type="InterPro" id="IPR002778">
    <property type="entry name" value="Signal_recog_particle_SRP19"/>
</dbReference>
<dbReference type="AlphaFoldDB" id="A0AAW1R9Y1"/>
<gene>
    <name evidence="6" type="ORF">WJX72_012525</name>
</gene>
<keyword evidence="4" id="KW-0687">Ribonucleoprotein</keyword>
<comment type="subcellular location">
    <subcellularLocation>
        <location evidence="1">Cytoplasm</location>
    </subcellularLocation>
</comment>
<evidence type="ECO:0000256" key="3">
    <source>
        <dbReference type="ARBA" id="ARBA00023135"/>
    </source>
</evidence>
<feature type="domain" description="SnoaL-like" evidence="5">
    <location>
        <begin position="236"/>
        <end position="352"/>
    </location>
</feature>
<dbReference type="Pfam" id="PF12680">
    <property type="entry name" value="SnoaL_2"/>
    <property type="match status" value="3"/>
</dbReference>
<sequence>MNFAHDSRVIIYPSYLNSKKTVAEGRRLPVSKGCEHPSAPEILDCCIKHLKLQAELENKAYSRDYMLRGRVRVELTNPDGSPVNPHIPSRKVLFARHASPGSMAAVVKKAYRFYGEGALDAMLELCADDIKFWGLGEAAGIPTAGTYTGKDGIKELLGKTNKYFKTEDMEKMAFIESKDGKTVTVPHIWAMTTRTQGGSTKHSSRSNSVDVVTIWEVVDDKITTCYLVIGFMAAVVKQAYLCVAQGNIDGMFRLCADDIEYWHLGEENAIPFAGTYKGKDAFKGLLEKADKYFKTEEMDAEAFIESKDGKTITVPGVSTVTPRTQGGSTEHSSRSTSLDQVVIWEVVDDKITKCCDFPEFILTCSPSQGGDPLAGLHLTSTMAAVVKQVYLCFTQGDLDGLSKLVADDVDIWTLGKEAGIPFAGTYKGKDGLFELFEKQDKCVKTENLEAKAFIESKDGKTVVVPSIWTMTPRQQGEGAEHSGRPTVVDVVSIWEVADDKIAGFRDYYDTWKVAHALHGRKGLQPEA</sequence>
<dbReference type="PANTHER" id="PTHR17453">
    <property type="entry name" value="SIGNAL RECOGNITION PARTICLE 19 KD PROTEIN"/>
    <property type="match status" value="1"/>
</dbReference>
<evidence type="ECO:0000256" key="2">
    <source>
        <dbReference type="ARBA" id="ARBA00022490"/>
    </source>
</evidence>